<dbReference type="PANTHER" id="PTHR11601">
    <property type="entry name" value="CYSTEINE DESULFURYLASE FAMILY MEMBER"/>
    <property type="match status" value="1"/>
</dbReference>
<feature type="domain" description="Aminotransferase class V" evidence="7">
    <location>
        <begin position="2"/>
        <end position="363"/>
    </location>
</feature>
<dbReference type="InterPro" id="IPR000192">
    <property type="entry name" value="Aminotrans_V_dom"/>
</dbReference>
<dbReference type="RefSeq" id="WP_138601232.1">
    <property type="nucleotide sequence ID" value="NZ_VCIA01000001.1"/>
</dbReference>
<dbReference type="InterPro" id="IPR016454">
    <property type="entry name" value="Cysteine_dSase"/>
</dbReference>
<keyword evidence="5" id="KW-0408">Iron</keyword>
<dbReference type="EMBL" id="VCIA01000001">
    <property type="protein sequence ID" value="TMN21184.1"/>
    <property type="molecule type" value="Genomic_DNA"/>
</dbReference>
<evidence type="ECO:0000256" key="1">
    <source>
        <dbReference type="ARBA" id="ARBA00001933"/>
    </source>
</evidence>
<dbReference type="Pfam" id="PF00266">
    <property type="entry name" value="Aminotran_5"/>
    <property type="match status" value="1"/>
</dbReference>
<evidence type="ECO:0000256" key="6">
    <source>
        <dbReference type="ARBA" id="ARBA00023014"/>
    </source>
</evidence>
<dbReference type="GO" id="GO:0046872">
    <property type="term" value="F:metal ion binding"/>
    <property type="evidence" value="ECO:0007669"/>
    <property type="project" value="UniProtKB-KW"/>
</dbReference>
<keyword evidence="6" id="KW-0411">Iron-sulfur</keyword>
<dbReference type="Gene3D" id="3.90.1150.10">
    <property type="entry name" value="Aspartate Aminotransferase, domain 1"/>
    <property type="match status" value="1"/>
</dbReference>
<comment type="cofactor">
    <cofactor evidence="1">
        <name>pyridoxal 5'-phosphate</name>
        <dbReference type="ChEBI" id="CHEBI:597326"/>
    </cofactor>
</comment>
<dbReference type="Gene3D" id="3.40.640.10">
    <property type="entry name" value="Type I PLP-dependent aspartate aminotransferase-like (Major domain)"/>
    <property type="match status" value="1"/>
</dbReference>
<keyword evidence="11" id="KW-1185">Reference proteome</keyword>
<organism evidence="9 11">
    <name type="scientific">Lentibacillus cibarius</name>
    <dbReference type="NCBI Taxonomy" id="2583219"/>
    <lineage>
        <taxon>Bacteria</taxon>
        <taxon>Bacillati</taxon>
        <taxon>Bacillota</taxon>
        <taxon>Bacilli</taxon>
        <taxon>Bacillales</taxon>
        <taxon>Bacillaceae</taxon>
        <taxon>Lentibacillus</taxon>
    </lineage>
</organism>
<dbReference type="InterPro" id="IPR015421">
    <property type="entry name" value="PyrdxlP-dep_Trfase_major"/>
</dbReference>
<keyword evidence="3" id="KW-0479">Metal-binding</keyword>
<proteinExistence type="inferred from homology"/>
<reference evidence="9 11" key="2">
    <citation type="submission" date="2019-07" db="EMBL/GenBank/DDBJ databases">
        <title>Genomic analysis of Lentibacillus sp. NKC851-2.</title>
        <authorList>
            <person name="Oh Y.J."/>
        </authorList>
    </citation>
    <scope>NUCLEOTIDE SEQUENCE [LARGE SCALE GENOMIC DNA]</scope>
    <source>
        <strain evidence="9 11">NKC851-2</strain>
    </source>
</reference>
<accession>A0A549YM64</accession>
<evidence type="ECO:0000259" key="7">
    <source>
        <dbReference type="Pfam" id="PF00266"/>
    </source>
</evidence>
<comment type="similarity">
    <text evidence="2">Belongs to the class-V pyridoxal-phosphate-dependent aminotransferase family. NifS/IscS subfamily.</text>
</comment>
<keyword evidence="4" id="KW-0663">Pyridoxal phosphate</keyword>
<dbReference type="PIRSF" id="PIRSF005572">
    <property type="entry name" value="NifS"/>
    <property type="match status" value="1"/>
</dbReference>
<sequence length="379" mass="41537">MIYLDNSATTKPDTQVLQSFQQVSERFFANPSSIHQLGGEAEKLLQRSKEQAAQLMRVRPDELVFTAGGTEGNNLAIKGISLEHRKRGGHIITTQVEHPSVYEAFNSLEQLGFTVTYLPVDETGVVSVDELQKAITDDTILISVIHVNNEIGSIQPVEQIGEIAKQHPKLFFHVDHVQGMGKVPLDLGDSGIDLCTISGHKLHGLKGTGILYVREGTTLFPLFHGGGQEQSRRSGTENLAGVVSMVKALRLMKERETAGIRHMSELQTLIRQKLSAMDGIFINTPEQAAPHIMNISVPGLKPEVLIHILGEQGIYISTKSACSSKQTDESKILAACGHSGERSTSALRISLSYDTTKTEIDTFLRELEKAIKQLKAVLE</sequence>
<dbReference type="SUPFAM" id="SSF53383">
    <property type="entry name" value="PLP-dependent transferases"/>
    <property type="match status" value="1"/>
</dbReference>
<dbReference type="AlphaFoldDB" id="A0A549YM64"/>
<dbReference type="GO" id="GO:0051536">
    <property type="term" value="F:iron-sulfur cluster binding"/>
    <property type="evidence" value="ECO:0007669"/>
    <property type="project" value="UniProtKB-KW"/>
</dbReference>
<dbReference type="EMBL" id="VJMZ01000001">
    <property type="protein sequence ID" value="TRM12964.1"/>
    <property type="molecule type" value="Genomic_DNA"/>
</dbReference>
<comment type="caution">
    <text evidence="9">The sequence shown here is derived from an EMBL/GenBank/DDBJ whole genome shotgun (WGS) entry which is preliminary data.</text>
</comment>
<gene>
    <name evidence="8" type="ORF">FFL34_02955</name>
    <name evidence="9" type="ORF">FH966_15310</name>
</gene>
<evidence type="ECO:0000256" key="2">
    <source>
        <dbReference type="ARBA" id="ARBA00006490"/>
    </source>
</evidence>
<accession>A0A5S3QH05</accession>
<dbReference type="Gene3D" id="1.10.260.50">
    <property type="match status" value="1"/>
</dbReference>
<evidence type="ECO:0000256" key="5">
    <source>
        <dbReference type="ARBA" id="ARBA00023004"/>
    </source>
</evidence>
<evidence type="ECO:0000313" key="8">
    <source>
        <dbReference type="EMBL" id="TMN21184.1"/>
    </source>
</evidence>
<dbReference type="Proteomes" id="UP000306980">
    <property type="component" value="Unassembled WGS sequence"/>
</dbReference>
<dbReference type="Proteomes" id="UP000319280">
    <property type="component" value="Unassembled WGS sequence"/>
</dbReference>
<protein>
    <submittedName>
        <fullName evidence="9">Cysteine desulfurase</fullName>
    </submittedName>
</protein>
<reference evidence="8 10" key="1">
    <citation type="submission" date="2019-05" db="EMBL/GenBank/DDBJ databases">
        <title>Genomic analysis of Lentibacillus sp. NKC220-2.</title>
        <authorList>
            <person name="Oh Y.J."/>
        </authorList>
    </citation>
    <scope>NUCLEOTIDE SEQUENCE [LARGE SCALE GENOMIC DNA]</scope>
    <source>
        <strain evidence="8 10">NKC220-2</strain>
    </source>
</reference>
<evidence type="ECO:0000256" key="4">
    <source>
        <dbReference type="ARBA" id="ARBA00022898"/>
    </source>
</evidence>
<dbReference type="InterPro" id="IPR015424">
    <property type="entry name" value="PyrdxlP-dep_Trfase"/>
</dbReference>
<evidence type="ECO:0000313" key="10">
    <source>
        <dbReference type="Proteomes" id="UP000306980"/>
    </source>
</evidence>
<dbReference type="OrthoDB" id="9808002at2"/>
<dbReference type="InterPro" id="IPR015422">
    <property type="entry name" value="PyrdxlP-dep_Trfase_small"/>
</dbReference>
<dbReference type="GO" id="GO:0031071">
    <property type="term" value="F:cysteine desulfurase activity"/>
    <property type="evidence" value="ECO:0007669"/>
    <property type="project" value="UniProtKB-ARBA"/>
</dbReference>
<name>A0A549YM64_9BACI</name>
<dbReference type="FunFam" id="3.40.640.10:FF:000084">
    <property type="entry name" value="IscS-like cysteine desulfurase"/>
    <property type="match status" value="1"/>
</dbReference>
<evidence type="ECO:0000256" key="3">
    <source>
        <dbReference type="ARBA" id="ARBA00022723"/>
    </source>
</evidence>
<evidence type="ECO:0000313" key="9">
    <source>
        <dbReference type="EMBL" id="TRM12964.1"/>
    </source>
</evidence>
<dbReference type="PANTHER" id="PTHR11601:SF50">
    <property type="entry name" value="CYSTEINE DESULFURASE ISCS 2-RELATED"/>
    <property type="match status" value="1"/>
</dbReference>
<evidence type="ECO:0000313" key="11">
    <source>
        <dbReference type="Proteomes" id="UP000319280"/>
    </source>
</evidence>